<gene>
    <name evidence="2" type="ORF">E3P90_03357</name>
</gene>
<sequence>MFLIRRVSTNQSKQLKFLKRCISNKPTNPTKPRNRIIDILLFSSASFGLYGLYNHFSNQPFISSTDSFTIPIKSKDGIKSIKTVNKLSSSDISTLLKSNESTTKIVKSGQPSLINQYYNNHISSNNPIEDRHCEIILERDSKPYDSNNLINLDRTGDLFFFCVFDGHSGFRTSEFLSKSLVPSTALHLSSLFNNIPPTNSSYWHQFINLFKSNNNSTNLDSQPQLVMQSLKNAFINLDNSLLQAPISLLNQLPKTPSPPSKPDDSLLSALSGSCALMAYIDEIRQDLYIAVTGDSRAIAGYYDNGKWFVDVLSVDQTAKSKSEIKRIQSEHPSVESPYVVQRGRVLGGLEPTRAFGDARYKWSAPLQSQLSNALLPPSYPIRPPPRALLTPPYVTAEPEVTHRKLNLSSKPQFLILATDGLWDRLSNEEAVALVGKSLDGSGVRGGIHGKTILDKSELLQNVTSERNSSNFDESNDNQYIFNESNLSTLLIKNALGGAHENQVSALLSIPPPHSRRFFDDTTVSVILFNNSNDKMNDYDSNTKKQYANVQKLKDNLQI</sequence>
<dbReference type="EMBL" id="SPOF01000044">
    <property type="protein sequence ID" value="TIB09295.1"/>
    <property type="molecule type" value="Genomic_DNA"/>
</dbReference>
<dbReference type="PROSITE" id="PS51746">
    <property type="entry name" value="PPM_2"/>
    <property type="match status" value="1"/>
</dbReference>
<dbReference type="SMART" id="SM00332">
    <property type="entry name" value="PP2Cc"/>
    <property type="match status" value="1"/>
</dbReference>
<dbReference type="InterPro" id="IPR001932">
    <property type="entry name" value="PPM-type_phosphatase-like_dom"/>
</dbReference>
<accession>A0A4T0HUQ1</accession>
<dbReference type="AlphaFoldDB" id="A0A4T0HUQ1"/>
<dbReference type="PANTHER" id="PTHR13832:SF792">
    <property type="entry name" value="GM14286P"/>
    <property type="match status" value="1"/>
</dbReference>
<evidence type="ECO:0000259" key="1">
    <source>
        <dbReference type="PROSITE" id="PS51746"/>
    </source>
</evidence>
<reference evidence="2 3" key="1">
    <citation type="submission" date="2019-03" db="EMBL/GenBank/DDBJ databases">
        <title>Sequencing 23 genomes of Wallemia ichthyophaga.</title>
        <authorList>
            <person name="Gostincar C."/>
        </authorList>
    </citation>
    <scope>NUCLEOTIDE SEQUENCE [LARGE SCALE GENOMIC DNA]</scope>
    <source>
        <strain evidence="2 3">EXF-8621</strain>
    </source>
</reference>
<dbReference type="OMA" id="GEQAMAP"/>
<evidence type="ECO:0000313" key="3">
    <source>
        <dbReference type="Proteomes" id="UP000306954"/>
    </source>
</evidence>
<dbReference type="InterPro" id="IPR036457">
    <property type="entry name" value="PPM-type-like_dom_sf"/>
</dbReference>
<organism evidence="2 3">
    <name type="scientific">Wallemia ichthyophaga</name>
    <dbReference type="NCBI Taxonomy" id="245174"/>
    <lineage>
        <taxon>Eukaryota</taxon>
        <taxon>Fungi</taxon>
        <taxon>Dikarya</taxon>
        <taxon>Basidiomycota</taxon>
        <taxon>Wallemiomycotina</taxon>
        <taxon>Wallemiomycetes</taxon>
        <taxon>Wallemiales</taxon>
        <taxon>Wallemiaceae</taxon>
        <taxon>Wallemia</taxon>
    </lineage>
</organism>
<dbReference type="SUPFAM" id="SSF81606">
    <property type="entry name" value="PP2C-like"/>
    <property type="match status" value="1"/>
</dbReference>
<proteinExistence type="predicted"/>
<feature type="domain" description="PPM-type phosphatase" evidence="1">
    <location>
        <begin position="136"/>
        <end position="528"/>
    </location>
</feature>
<dbReference type="Proteomes" id="UP000306954">
    <property type="component" value="Unassembled WGS sequence"/>
</dbReference>
<dbReference type="PANTHER" id="PTHR13832">
    <property type="entry name" value="PROTEIN PHOSPHATASE 2C"/>
    <property type="match status" value="1"/>
</dbReference>
<dbReference type="InterPro" id="IPR015655">
    <property type="entry name" value="PP2C"/>
</dbReference>
<comment type="caution">
    <text evidence="2">The sequence shown here is derived from an EMBL/GenBank/DDBJ whole genome shotgun (WGS) entry which is preliminary data.</text>
</comment>
<protein>
    <recommendedName>
        <fullName evidence="1">PPM-type phosphatase domain-containing protein</fullName>
    </recommendedName>
</protein>
<name>A0A4T0HUQ1_WALIC</name>
<dbReference type="CDD" id="cd00143">
    <property type="entry name" value="PP2Cc"/>
    <property type="match status" value="1"/>
</dbReference>
<dbReference type="GO" id="GO:0004741">
    <property type="term" value="F:[pyruvate dehydrogenase (acetyl-transferring)]-phosphatase activity"/>
    <property type="evidence" value="ECO:0007669"/>
    <property type="project" value="TreeGrafter"/>
</dbReference>
<dbReference type="Gene3D" id="3.60.40.10">
    <property type="entry name" value="PPM-type phosphatase domain"/>
    <property type="match status" value="1"/>
</dbReference>
<dbReference type="Pfam" id="PF00481">
    <property type="entry name" value="PP2C"/>
    <property type="match status" value="1"/>
</dbReference>
<evidence type="ECO:0000313" key="2">
    <source>
        <dbReference type="EMBL" id="TIB09295.1"/>
    </source>
</evidence>
<dbReference type="GO" id="GO:0005739">
    <property type="term" value="C:mitochondrion"/>
    <property type="evidence" value="ECO:0007669"/>
    <property type="project" value="TreeGrafter"/>
</dbReference>
<dbReference type="OrthoDB" id="420076at2759"/>